<dbReference type="GO" id="GO:0005829">
    <property type="term" value="C:cytosol"/>
    <property type="evidence" value="ECO:0007669"/>
    <property type="project" value="TreeGrafter"/>
</dbReference>
<gene>
    <name evidence="2" type="ORF">LCGC14_2936270</name>
</gene>
<proteinExistence type="predicted"/>
<dbReference type="EMBL" id="LAZR01058758">
    <property type="protein sequence ID" value="KKK69217.1"/>
    <property type="molecule type" value="Genomic_DNA"/>
</dbReference>
<dbReference type="SUPFAM" id="SSF52540">
    <property type="entry name" value="P-loop containing nucleoside triphosphate hydrolases"/>
    <property type="match status" value="1"/>
</dbReference>
<organism evidence="2">
    <name type="scientific">marine sediment metagenome</name>
    <dbReference type="NCBI Taxonomy" id="412755"/>
    <lineage>
        <taxon>unclassified sequences</taxon>
        <taxon>metagenomes</taxon>
        <taxon>ecological metagenomes</taxon>
    </lineage>
</organism>
<sequence length="221" mass="25114">TQQAAYNLLDNKKVVFFTNEMTAEQISFRLDSNLSEIKYRRFERGNISKIKLKKWRGTVKSLVKSGQLKIVEIYQGCSVLDIENTIRKYKMKPDVLIVDYAQRMSPSYSTGKSADLDWQGIGTVVRELKDLALRKPIPVVTAVQLKPNAAEKETLVLSDIALSPTVINSEADFLIGLILTEKMKTLGRGYLQFLKIRKGAEKDKIPFIPNYNLIRIDDANE</sequence>
<feature type="domain" description="SF4 helicase" evidence="1">
    <location>
        <begin position="10"/>
        <end position="177"/>
    </location>
</feature>
<name>A0A0F8XJA2_9ZZZZ</name>
<dbReference type="GO" id="GO:0006260">
    <property type="term" value="P:DNA replication"/>
    <property type="evidence" value="ECO:0007669"/>
    <property type="project" value="InterPro"/>
</dbReference>
<reference evidence="2" key="1">
    <citation type="journal article" date="2015" name="Nature">
        <title>Complex archaea that bridge the gap between prokaryotes and eukaryotes.</title>
        <authorList>
            <person name="Spang A."/>
            <person name="Saw J.H."/>
            <person name="Jorgensen S.L."/>
            <person name="Zaremba-Niedzwiedzka K."/>
            <person name="Martijn J."/>
            <person name="Lind A.E."/>
            <person name="van Eijk R."/>
            <person name="Schleper C."/>
            <person name="Guy L."/>
            <person name="Ettema T.J."/>
        </authorList>
    </citation>
    <scope>NUCLEOTIDE SEQUENCE</scope>
</reference>
<dbReference type="Gene3D" id="3.40.50.300">
    <property type="entry name" value="P-loop containing nucleotide triphosphate hydrolases"/>
    <property type="match status" value="1"/>
</dbReference>
<accession>A0A0F8XJA2</accession>
<dbReference type="PANTHER" id="PTHR30153:SF2">
    <property type="entry name" value="REPLICATIVE DNA HELICASE"/>
    <property type="match status" value="1"/>
</dbReference>
<dbReference type="GO" id="GO:0003678">
    <property type="term" value="F:DNA helicase activity"/>
    <property type="evidence" value="ECO:0007669"/>
    <property type="project" value="InterPro"/>
</dbReference>
<evidence type="ECO:0000259" key="1">
    <source>
        <dbReference type="Pfam" id="PF03796"/>
    </source>
</evidence>
<dbReference type="InterPro" id="IPR007694">
    <property type="entry name" value="DNA_helicase_DnaB-like_C"/>
</dbReference>
<feature type="non-terminal residue" evidence="2">
    <location>
        <position position="1"/>
    </location>
</feature>
<dbReference type="GO" id="GO:0005524">
    <property type="term" value="F:ATP binding"/>
    <property type="evidence" value="ECO:0007669"/>
    <property type="project" value="InterPro"/>
</dbReference>
<dbReference type="InterPro" id="IPR027417">
    <property type="entry name" value="P-loop_NTPase"/>
</dbReference>
<dbReference type="AlphaFoldDB" id="A0A0F8XJA2"/>
<dbReference type="PANTHER" id="PTHR30153">
    <property type="entry name" value="REPLICATIVE DNA HELICASE DNAB"/>
    <property type="match status" value="1"/>
</dbReference>
<comment type="caution">
    <text evidence="2">The sequence shown here is derived from an EMBL/GenBank/DDBJ whole genome shotgun (WGS) entry which is preliminary data.</text>
</comment>
<protein>
    <recommendedName>
        <fullName evidence="1">SF4 helicase domain-containing protein</fullName>
    </recommendedName>
</protein>
<dbReference type="Pfam" id="PF03796">
    <property type="entry name" value="DnaB_C"/>
    <property type="match status" value="1"/>
</dbReference>
<evidence type="ECO:0000313" key="2">
    <source>
        <dbReference type="EMBL" id="KKK69217.1"/>
    </source>
</evidence>